<dbReference type="Proteomes" id="UP000216354">
    <property type="component" value="Unassembled WGS sequence"/>
</dbReference>
<gene>
    <name evidence="2" type="ORF">CAL27_11125</name>
</gene>
<reference evidence="2 3" key="1">
    <citation type="submission" date="2017-05" db="EMBL/GenBank/DDBJ databases">
        <title>Complete and WGS of Bordetella genogroups.</title>
        <authorList>
            <person name="Spilker T."/>
            <person name="Lipuma J."/>
        </authorList>
    </citation>
    <scope>NUCLEOTIDE SEQUENCE [LARGE SCALE GENOMIC DNA]</scope>
    <source>
        <strain evidence="2 3">AU9795</strain>
    </source>
</reference>
<evidence type="ECO:0000256" key="1">
    <source>
        <dbReference type="SAM" id="MobiDB-lite"/>
    </source>
</evidence>
<evidence type="ECO:0000313" key="3">
    <source>
        <dbReference type="Proteomes" id="UP000216354"/>
    </source>
</evidence>
<accession>A0ABX4F0Q6</accession>
<keyword evidence="3" id="KW-1185">Reference proteome</keyword>
<feature type="compositionally biased region" description="Pro residues" evidence="1">
    <location>
        <begin position="1"/>
        <end position="14"/>
    </location>
</feature>
<proteinExistence type="predicted"/>
<feature type="compositionally biased region" description="Pro residues" evidence="1">
    <location>
        <begin position="24"/>
        <end position="37"/>
    </location>
</feature>
<evidence type="ECO:0000313" key="2">
    <source>
        <dbReference type="EMBL" id="OZI65571.1"/>
    </source>
</evidence>
<dbReference type="EMBL" id="NEVR01000002">
    <property type="protein sequence ID" value="OZI65571.1"/>
    <property type="molecule type" value="Genomic_DNA"/>
</dbReference>
<feature type="region of interest" description="Disordered" evidence="1">
    <location>
        <begin position="1"/>
        <end position="41"/>
    </location>
</feature>
<comment type="caution">
    <text evidence="2">The sequence shown here is derived from an EMBL/GenBank/DDBJ whole genome shotgun (WGS) entry which is preliminary data.</text>
</comment>
<name>A0ABX4F0Q6_9BORD</name>
<sequence>MPPIGPKSPPPPLPKFHERWNENPSPPPPKPPPPPQSPLRSRHFLRSWSLRAVPRQAASAVLRAIWFDELLVALAWRAPAAQVWVATSQVATHWRPASVVGGT</sequence>
<organism evidence="2 3">
    <name type="scientific">Bordetella genomosp. 1</name>
    <dbReference type="NCBI Taxonomy" id="1395607"/>
    <lineage>
        <taxon>Bacteria</taxon>
        <taxon>Pseudomonadati</taxon>
        <taxon>Pseudomonadota</taxon>
        <taxon>Betaproteobacteria</taxon>
        <taxon>Burkholderiales</taxon>
        <taxon>Alcaligenaceae</taxon>
        <taxon>Bordetella</taxon>
    </lineage>
</organism>
<protein>
    <submittedName>
        <fullName evidence="2">Uncharacterized protein</fullName>
    </submittedName>
</protein>